<dbReference type="Proteomes" id="UP000635245">
    <property type="component" value="Unassembled WGS sequence"/>
</dbReference>
<dbReference type="Pfam" id="PF13400">
    <property type="entry name" value="Tad"/>
    <property type="match status" value="1"/>
</dbReference>
<dbReference type="InterPro" id="IPR028087">
    <property type="entry name" value="Tad_N"/>
</dbReference>
<name>A0A934QS32_9PSEU</name>
<reference evidence="3" key="1">
    <citation type="submission" date="2020-12" db="EMBL/GenBank/DDBJ databases">
        <title>Prauserella sp. ASG 168, a novel actinomycete isolated from cave rock.</title>
        <authorList>
            <person name="Suriyachadkun C."/>
        </authorList>
    </citation>
    <scope>NUCLEOTIDE SEQUENCE</scope>
    <source>
        <strain evidence="3">ASG 168</strain>
    </source>
</reference>
<sequence>MSRRRPEPDTGSATVWAAGAIASLLVVGALVWALGSAVLTRQRAANAADLAALAAAGHVARGATEACGHAGRIAERMSARLRECRFDEWDALVVVEAPGPGLLAGFGPATARARAGPVDAPATNGRKESN</sequence>
<keyword evidence="1" id="KW-0812">Transmembrane</keyword>
<proteinExistence type="predicted"/>
<protein>
    <submittedName>
        <fullName evidence="3">Flp pilus-assembly TadE/G-like family protein</fullName>
    </submittedName>
</protein>
<comment type="caution">
    <text evidence="3">The sequence shown here is derived from an EMBL/GenBank/DDBJ whole genome shotgun (WGS) entry which is preliminary data.</text>
</comment>
<evidence type="ECO:0000313" key="3">
    <source>
        <dbReference type="EMBL" id="MBK1785163.1"/>
    </source>
</evidence>
<feature type="transmembrane region" description="Helical" evidence="1">
    <location>
        <begin position="15"/>
        <end position="34"/>
    </location>
</feature>
<dbReference type="AlphaFoldDB" id="A0A934QS32"/>
<dbReference type="NCBIfam" id="TIGR03816">
    <property type="entry name" value="tadE_like_DECH"/>
    <property type="match status" value="1"/>
</dbReference>
<evidence type="ECO:0000259" key="2">
    <source>
        <dbReference type="Pfam" id="PF13400"/>
    </source>
</evidence>
<dbReference type="InterPro" id="IPR021202">
    <property type="entry name" value="Rv3654c-like"/>
</dbReference>
<evidence type="ECO:0000313" key="4">
    <source>
        <dbReference type="Proteomes" id="UP000635245"/>
    </source>
</evidence>
<keyword evidence="1" id="KW-1133">Transmembrane helix</keyword>
<dbReference type="EMBL" id="JAENJH010000002">
    <property type="protein sequence ID" value="MBK1785163.1"/>
    <property type="molecule type" value="Genomic_DNA"/>
</dbReference>
<evidence type="ECO:0000256" key="1">
    <source>
        <dbReference type="SAM" id="Phobius"/>
    </source>
</evidence>
<dbReference type="RefSeq" id="WP_200318088.1">
    <property type="nucleotide sequence ID" value="NZ_JAENJH010000002.1"/>
</dbReference>
<gene>
    <name evidence="3" type="ORF">JHE00_12585</name>
</gene>
<keyword evidence="1" id="KW-0472">Membrane</keyword>
<feature type="domain" description="Putative Flp pilus-assembly TadG-like N-terminal" evidence="2">
    <location>
        <begin position="11"/>
        <end position="57"/>
    </location>
</feature>
<accession>A0A934QS32</accession>
<organism evidence="3 4">
    <name type="scientific">Prauserella cavernicola</name>
    <dbReference type="NCBI Taxonomy" id="2800127"/>
    <lineage>
        <taxon>Bacteria</taxon>
        <taxon>Bacillati</taxon>
        <taxon>Actinomycetota</taxon>
        <taxon>Actinomycetes</taxon>
        <taxon>Pseudonocardiales</taxon>
        <taxon>Pseudonocardiaceae</taxon>
        <taxon>Prauserella</taxon>
    </lineage>
</organism>
<keyword evidence="4" id="KW-1185">Reference proteome</keyword>